<feature type="region of interest" description="Disordered" evidence="2">
    <location>
        <begin position="519"/>
        <end position="541"/>
    </location>
</feature>
<keyword evidence="1" id="KW-0853">WD repeat</keyword>
<feature type="repeat" description="WD" evidence="1">
    <location>
        <begin position="96"/>
        <end position="138"/>
    </location>
</feature>
<dbReference type="GO" id="GO:1904263">
    <property type="term" value="P:positive regulation of TORC1 signaling"/>
    <property type="evidence" value="ECO:0007669"/>
    <property type="project" value="TreeGrafter"/>
</dbReference>
<dbReference type="WBParaSite" id="nRc.2.0.1.t20001-RA">
    <property type="protein sequence ID" value="nRc.2.0.1.t20001-RA"/>
    <property type="gene ID" value="nRc.2.0.1.g20001"/>
</dbReference>
<dbReference type="GO" id="GO:0035859">
    <property type="term" value="C:Seh1-associated complex"/>
    <property type="evidence" value="ECO:0007669"/>
    <property type="project" value="TreeGrafter"/>
</dbReference>
<name>A0A915J0L2_ROMCU</name>
<dbReference type="AlphaFoldDB" id="A0A915J0L2"/>
<dbReference type="InterPro" id="IPR036322">
    <property type="entry name" value="WD40_repeat_dom_sf"/>
</dbReference>
<dbReference type="Proteomes" id="UP000887565">
    <property type="component" value="Unplaced"/>
</dbReference>
<organism evidence="3 4">
    <name type="scientific">Romanomermis culicivorax</name>
    <name type="common">Nematode worm</name>
    <dbReference type="NCBI Taxonomy" id="13658"/>
    <lineage>
        <taxon>Eukaryota</taxon>
        <taxon>Metazoa</taxon>
        <taxon>Ecdysozoa</taxon>
        <taxon>Nematoda</taxon>
        <taxon>Enoplea</taxon>
        <taxon>Dorylaimia</taxon>
        <taxon>Mermithida</taxon>
        <taxon>Mermithoidea</taxon>
        <taxon>Mermithidae</taxon>
        <taxon>Romanomermis</taxon>
    </lineage>
</organism>
<evidence type="ECO:0000313" key="4">
    <source>
        <dbReference type="WBParaSite" id="nRc.2.0.1.t20001-RA"/>
    </source>
</evidence>
<dbReference type="Pfam" id="PF00400">
    <property type="entry name" value="WD40"/>
    <property type="match status" value="2"/>
</dbReference>
<evidence type="ECO:0000256" key="2">
    <source>
        <dbReference type="SAM" id="MobiDB-lite"/>
    </source>
</evidence>
<dbReference type="SMART" id="SM00320">
    <property type="entry name" value="WD40"/>
    <property type="match status" value="4"/>
</dbReference>
<dbReference type="InterPro" id="IPR015943">
    <property type="entry name" value="WD40/YVTN_repeat-like_dom_sf"/>
</dbReference>
<sequence>MADYDVYDHSDIQPNCMDLDINGQKLILGGKKCLAVLNASDPEKAGAKLYRRNKFDVNCIKFCPHDDNKQQVIASSSQYYEIYNLRQSGIQMLATGKAHSRNVTDVDWDHFNSYQFATCSVDDSVNLWDVRDCKRPAQSFNIIAGAYQVKWCRKIEHIFATAHEGDVRLWDTRKTTSPIQFIAAHLSKVLSLDWHWKNEASFVSSSLDRTVKVFDFMKPNDPEIHFSTPGPVWKARFATFGDGAVLTIPFPQVGRTEHNVFLWNISAAPAASVVHTFGGYANVVLDFCVRNIPTNDDNVSENVVQLYTLCKDGSMRLWTIDGRMQTLCNQKSIFDSSSTKPNSFSDAVLPIDGRNFNFSNFMETFIDDNFQMAPLSSSSSINVVENSNGDNVFLGGGDQNRQKIGLEIPCSSPFNVFKMHGAPINWEKELITLSSIVLPNIMVEEINRENKTVVVLMKTKAYRPIRFRISSSLAYRKSLDDQQRQISLQFLSHPSVSTSISNNAKIQILKVFQESLSATRSDEEESSENESSDTQPSTESPNAASIGELFASYINARVPFPATCGARFCGPGYLVCFARKPESEICCGMPITQPGIVSCAISPRSYGDLLNLARERKEMQNDSQQQTYFATSIPRDPFSLSNFYYPNRQWIATRRKPRVDSATGLHYALDKVDLDDETCSDLHVYDCSKLFPFSKQLAQLYKCFLKTLLVGDLFGKSPD</sequence>
<feature type="compositionally biased region" description="Acidic residues" evidence="2">
    <location>
        <begin position="522"/>
        <end position="531"/>
    </location>
</feature>
<dbReference type="InterPro" id="IPR049567">
    <property type="entry name" value="WDR59-like"/>
</dbReference>
<protein>
    <submittedName>
        <fullName evidence="4">GATOR complex protein WDR24</fullName>
    </submittedName>
</protein>
<reference evidence="4" key="1">
    <citation type="submission" date="2022-11" db="UniProtKB">
        <authorList>
            <consortium name="WormBaseParasite"/>
        </authorList>
    </citation>
    <scope>IDENTIFICATION</scope>
</reference>
<dbReference type="InterPro" id="IPR001680">
    <property type="entry name" value="WD40_rpt"/>
</dbReference>
<accession>A0A915J0L2</accession>
<dbReference type="PROSITE" id="PS50082">
    <property type="entry name" value="WD_REPEATS_2"/>
    <property type="match status" value="1"/>
</dbReference>
<dbReference type="PANTHER" id="PTHR46170:SF1">
    <property type="entry name" value="GATOR COMPLEX PROTEIN WDR59"/>
    <property type="match status" value="1"/>
</dbReference>
<dbReference type="GO" id="GO:0035591">
    <property type="term" value="F:signaling adaptor activity"/>
    <property type="evidence" value="ECO:0007669"/>
    <property type="project" value="TreeGrafter"/>
</dbReference>
<dbReference type="GO" id="GO:0005774">
    <property type="term" value="C:vacuolar membrane"/>
    <property type="evidence" value="ECO:0007669"/>
    <property type="project" value="TreeGrafter"/>
</dbReference>
<keyword evidence="3" id="KW-1185">Reference proteome</keyword>
<evidence type="ECO:0000256" key="1">
    <source>
        <dbReference type="PROSITE-ProRule" id="PRU00221"/>
    </source>
</evidence>
<dbReference type="GO" id="GO:0034198">
    <property type="term" value="P:cellular response to amino acid starvation"/>
    <property type="evidence" value="ECO:0007669"/>
    <property type="project" value="TreeGrafter"/>
</dbReference>
<proteinExistence type="predicted"/>
<evidence type="ECO:0000313" key="3">
    <source>
        <dbReference type="Proteomes" id="UP000887565"/>
    </source>
</evidence>
<dbReference type="PANTHER" id="PTHR46170">
    <property type="entry name" value="GATOR COMPLEX PROTEIN WDR59"/>
    <property type="match status" value="1"/>
</dbReference>
<dbReference type="Gene3D" id="2.130.10.10">
    <property type="entry name" value="YVTN repeat-like/Quinoprotein amine dehydrogenase"/>
    <property type="match status" value="2"/>
</dbReference>
<dbReference type="SUPFAM" id="SSF50978">
    <property type="entry name" value="WD40 repeat-like"/>
    <property type="match status" value="1"/>
</dbReference>